<feature type="binding site" evidence="11">
    <location>
        <position position="340"/>
    </location>
    <ligand>
        <name>NAD(+)</name>
        <dbReference type="ChEBI" id="CHEBI:57540"/>
    </ligand>
</feature>
<feature type="binding site" evidence="11">
    <location>
        <position position="32"/>
    </location>
    <ligand>
        <name>NAD(+)</name>
        <dbReference type="ChEBI" id="CHEBI:57540"/>
    </ligand>
</feature>
<dbReference type="GO" id="GO:0003979">
    <property type="term" value="F:UDP-glucose 6-dehydrogenase activity"/>
    <property type="evidence" value="ECO:0007669"/>
    <property type="project" value="UniProtKB-EC"/>
</dbReference>
<dbReference type="PIRSF" id="PIRSF000124">
    <property type="entry name" value="UDPglc_GDPman_dh"/>
    <property type="match status" value="1"/>
</dbReference>
<dbReference type="GO" id="GO:0006065">
    <property type="term" value="P:UDP-glucuronate biosynthetic process"/>
    <property type="evidence" value="ECO:0007669"/>
    <property type="project" value="UniProtKB-UniPathway"/>
</dbReference>
<dbReference type="STRING" id="1963862.B4O97_11785"/>
<evidence type="ECO:0000256" key="1">
    <source>
        <dbReference type="ARBA" id="ARBA00004701"/>
    </source>
</evidence>
<feature type="binding site" evidence="10">
    <location>
        <position position="212"/>
    </location>
    <ligand>
        <name>substrate</name>
    </ligand>
</feature>
<dbReference type="AlphaFoldDB" id="A0A1Y1RWQ3"/>
<evidence type="ECO:0000259" key="12">
    <source>
        <dbReference type="SMART" id="SM00984"/>
    </source>
</evidence>
<feature type="binding site" evidence="11">
    <location>
        <position position="37"/>
    </location>
    <ligand>
        <name>NAD(+)</name>
        <dbReference type="ChEBI" id="CHEBI:57540"/>
    </ligand>
</feature>
<gene>
    <name evidence="13" type="ORF">B4O97_11785</name>
</gene>
<sequence>MAVNVCVVGTGYVGLIAALGLADFGNSVVGVDVDAKKIESLNKGIPTIYEPGCEEYLRRNLESGRLQFSTDIGASIARADVVFIAVGTPPKEDGSADLQYVEMVARSVAENLDGYTVVVTKSTVPVGTNRWVAERIKAFNPKAKEGENYDVVSNPEFLREGKAVQDFFHPDRIVIGTGSPKAREVMEELYRALYLIQTPFVWCSLETAELIKYAANAFLAVKITFINQMANLAEAVNGDIHQIAKAMGMDGRISPKFLHPGPGYGGSCFPKDTRAIVSTGEQHGVDMSLIKSAVEANDAQKERMVAKLEAMFETAGTPGLADKTVAVLGLAFKAETDDIRETPALNMVGRLLEKGTRVQAHDPKAMDNFSREFDEVLYCASEFDAAKGADALVIMTEWNIYRNIDTDRLRKLMRGRIILDTRNVLDAERVKEAGFLYQGVGRG</sequence>
<dbReference type="Gene3D" id="3.40.50.720">
    <property type="entry name" value="NAD(P)-binding Rossmann-like Domain"/>
    <property type="match status" value="2"/>
</dbReference>
<feature type="domain" description="UDP-glucose/GDP-mannose dehydrogenase C-terminal" evidence="12">
    <location>
        <begin position="326"/>
        <end position="427"/>
    </location>
</feature>
<feature type="binding site" evidence="10">
    <location>
        <begin position="157"/>
        <end position="160"/>
    </location>
    <ligand>
        <name>substrate</name>
    </ligand>
</feature>
<feature type="binding site" evidence="10">
    <location>
        <position position="333"/>
    </location>
    <ligand>
        <name>substrate</name>
    </ligand>
</feature>
<dbReference type="PIRSF" id="PIRSF500134">
    <property type="entry name" value="UDPglc_DH_bac"/>
    <property type="match status" value="1"/>
</dbReference>
<evidence type="ECO:0000256" key="8">
    <source>
        <dbReference type="PIRNR" id="PIRNR000124"/>
    </source>
</evidence>
<dbReference type="EC" id="1.1.1.22" evidence="3 8"/>
<keyword evidence="5 8" id="KW-0560">Oxidoreductase</keyword>
<feature type="active site" description="Nucleophile" evidence="9">
    <location>
        <position position="268"/>
    </location>
</feature>
<evidence type="ECO:0000256" key="7">
    <source>
        <dbReference type="ARBA" id="ARBA00047473"/>
    </source>
</evidence>
<dbReference type="OrthoDB" id="9803238at2"/>
<name>A0A1Y1RWQ3_9SPIO</name>
<feature type="binding site" evidence="11">
    <location>
        <position position="123"/>
    </location>
    <ligand>
        <name>NAD(+)</name>
        <dbReference type="ChEBI" id="CHEBI:57540"/>
    </ligand>
</feature>
<dbReference type="GO" id="GO:0051287">
    <property type="term" value="F:NAD binding"/>
    <property type="evidence" value="ECO:0007669"/>
    <property type="project" value="InterPro"/>
</dbReference>
<dbReference type="SUPFAM" id="SSF52413">
    <property type="entry name" value="UDP-glucose/GDP-mannose dehydrogenase C-terminal domain"/>
    <property type="match status" value="1"/>
</dbReference>
<feature type="binding site" evidence="10">
    <location>
        <position position="265"/>
    </location>
    <ligand>
        <name>substrate</name>
    </ligand>
</feature>
<dbReference type="SUPFAM" id="SSF51735">
    <property type="entry name" value="NAD(P)-binding Rossmann-fold domains"/>
    <property type="match status" value="1"/>
</dbReference>
<dbReference type="Gene3D" id="1.20.5.100">
    <property type="entry name" value="Cytochrome c1, transmembrane anchor, C-terminal"/>
    <property type="match status" value="1"/>
</dbReference>
<dbReference type="InterPro" id="IPR008927">
    <property type="entry name" value="6-PGluconate_DH-like_C_sf"/>
</dbReference>
<feature type="binding site" evidence="10">
    <location>
        <begin position="257"/>
        <end position="261"/>
    </location>
    <ligand>
        <name>substrate</name>
    </ligand>
</feature>
<dbReference type="Pfam" id="PF03720">
    <property type="entry name" value="UDPG_MGDP_dh_C"/>
    <property type="match status" value="1"/>
</dbReference>
<evidence type="ECO:0000256" key="4">
    <source>
        <dbReference type="ARBA" id="ARBA00015132"/>
    </source>
</evidence>
<organism evidence="13 14">
    <name type="scientific">Marispirochaeta aestuarii</name>
    <dbReference type="NCBI Taxonomy" id="1963862"/>
    <lineage>
        <taxon>Bacteria</taxon>
        <taxon>Pseudomonadati</taxon>
        <taxon>Spirochaetota</taxon>
        <taxon>Spirochaetia</taxon>
        <taxon>Spirochaetales</taxon>
        <taxon>Spirochaetaceae</taxon>
        <taxon>Marispirochaeta</taxon>
    </lineage>
</organism>
<dbReference type="UniPathway" id="UPA00038">
    <property type="reaction ID" value="UER00491"/>
</dbReference>
<dbReference type="NCBIfam" id="TIGR03026">
    <property type="entry name" value="NDP-sugDHase"/>
    <property type="match status" value="1"/>
</dbReference>
<reference evidence="13 14" key="1">
    <citation type="submission" date="2017-03" db="EMBL/GenBank/DDBJ databases">
        <title>Draft Genome sequence of Marispirochaeta sp. strain JC444.</title>
        <authorList>
            <person name="Shivani Y."/>
            <person name="Subhash Y."/>
            <person name="Sasikala C."/>
            <person name="Ramana C."/>
        </authorList>
    </citation>
    <scope>NUCLEOTIDE SEQUENCE [LARGE SCALE GENOMIC DNA]</scope>
    <source>
        <strain evidence="13 14">JC444</strain>
    </source>
</reference>
<accession>A0A1Y1RWQ3</accession>
<dbReference type="InterPro" id="IPR036291">
    <property type="entry name" value="NAD(P)-bd_dom_sf"/>
</dbReference>
<feature type="binding site" evidence="11">
    <location>
        <position position="160"/>
    </location>
    <ligand>
        <name>NAD(+)</name>
        <dbReference type="ChEBI" id="CHEBI:57540"/>
    </ligand>
</feature>
<dbReference type="InterPro" id="IPR028357">
    <property type="entry name" value="UDPglc_DH_bac"/>
</dbReference>
<comment type="pathway">
    <text evidence="1">Nucleotide-sugar biosynthesis; UDP-alpha-D-glucuronate biosynthesis; UDP-alpha-D-glucuronate from UDP-alpha-D-glucose: step 1/1.</text>
</comment>
<evidence type="ECO:0000256" key="5">
    <source>
        <dbReference type="ARBA" id="ARBA00023002"/>
    </source>
</evidence>
<comment type="caution">
    <text evidence="13">The sequence shown here is derived from an EMBL/GenBank/DDBJ whole genome shotgun (WGS) entry which is preliminary data.</text>
</comment>
<protein>
    <recommendedName>
        <fullName evidence="4 8">UDP-glucose 6-dehydrogenase</fullName>
        <ecNumber evidence="3 8">1.1.1.22</ecNumber>
    </recommendedName>
</protein>
<evidence type="ECO:0000256" key="6">
    <source>
        <dbReference type="ARBA" id="ARBA00023027"/>
    </source>
</evidence>
<feature type="binding site" evidence="11">
    <location>
        <position position="88"/>
    </location>
    <ligand>
        <name>NAD(+)</name>
        <dbReference type="ChEBI" id="CHEBI:57540"/>
    </ligand>
</feature>
<evidence type="ECO:0000256" key="10">
    <source>
        <dbReference type="PIRSR" id="PIRSR500134-2"/>
    </source>
</evidence>
<dbReference type="InterPro" id="IPR001732">
    <property type="entry name" value="UDP-Glc/GDP-Man_DH_N"/>
</dbReference>
<dbReference type="GO" id="GO:0000271">
    <property type="term" value="P:polysaccharide biosynthetic process"/>
    <property type="evidence" value="ECO:0007669"/>
    <property type="project" value="InterPro"/>
</dbReference>
<dbReference type="InterPro" id="IPR036220">
    <property type="entry name" value="UDP-Glc/GDP-Man_DH_C_sf"/>
</dbReference>
<dbReference type="Pfam" id="PF03721">
    <property type="entry name" value="UDPG_MGDP_dh_N"/>
    <property type="match status" value="1"/>
</dbReference>
<dbReference type="EMBL" id="MWQY01000012">
    <property type="protein sequence ID" value="ORC34622.1"/>
    <property type="molecule type" value="Genomic_DNA"/>
</dbReference>
<evidence type="ECO:0000256" key="9">
    <source>
        <dbReference type="PIRSR" id="PIRSR500134-1"/>
    </source>
</evidence>
<dbReference type="SUPFAM" id="SSF48179">
    <property type="entry name" value="6-phosphogluconate dehydrogenase C-terminal domain-like"/>
    <property type="match status" value="1"/>
</dbReference>
<feature type="binding site" evidence="11">
    <location>
        <position position="271"/>
    </location>
    <ligand>
        <name>NAD(+)</name>
        <dbReference type="ChEBI" id="CHEBI:57540"/>
    </ligand>
</feature>
<dbReference type="Pfam" id="PF00984">
    <property type="entry name" value="UDPG_MGDP_dh"/>
    <property type="match status" value="1"/>
</dbReference>
<dbReference type="Proteomes" id="UP000192343">
    <property type="component" value="Unassembled WGS sequence"/>
</dbReference>
<dbReference type="RefSeq" id="WP_083051051.1">
    <property type="nucleotide sequence ID" value="NZ_MWQY01000012.1"/>
</dbReference>
<keyword evidence="14" id="KW-1185">Reference proteome</keyword>
<evidence type="ECO:0000313" key="13">
    <source>
        <dbReference type="EMBL" id="ORC34622.1"/>
    </source>
</evidence>
<dbReference type="InterPro" id="IPR014027">
    <property type="entry name" value="UDP-Glc/GDP-Man_DH_C"/>
</dbReference>
<proteinExistence type="inferred from homology"/>
<comment type="catalytic activity">
    <reaction evidence="7 8">
        <text>UDP-alpha-D-glucose + 2 NAD(+) + H2O = UDP-alpha-D-glucuronate + 2 NADH + 3 H(+)</text>
        <dbReference type="Rhea" id="RHEA:23596"/>
        <dbReference type="ChEBI" id="CHEBI:15377"/>
        <dbReference type="ChEBI" id="CHEBI:15378"/>
        <dbReference type="ChEBI" id="CHEBI:57540"/>
        <dbReference type="ChEBI" id="CHEBI:57945"/>
        <dbReference type="ChEBI" id="CHEBI:58052"/>
        <dbReference type="ChEBI" id="CHEBI:58885"/>
        <dbReference type="EC" id="1.1.1.22"/>
    </reaction>
</comment>
<dbReference type="SMART" id="SM00984">
    <property type="entry name" value="UDPG_MGDP_dh_C"/>
    <property type="match status" value="1"/>
</dbReference>
<dbReference type="PANTHER" id="PTHR43750">
    <property type="entry name" value="UDP-GLUCOSE 6-DEHYDROGENASE TUAD"/>
    <property type="match status" value="1"/>
</dbReference>
<evidence type="ECO:0000256" key="3">
    <source>
        <dbReference type="ARBA" id="ARBA00012954"/>
    </source>
</evidence>
<dbReference type="PANTHER" id="PTHR43750:SF3">
    <property type="entry name" value="UDP-GLUCOSE 6-DEHYDROGENASE TUAD"/>
    <property type="match status" value="1"/>
</dbReference>
<evidence type="ECO:0000256" key="2">
    <source>
        <dbReference type="ARBA" id="ARBA00006601"/>
    </source>
</evidence>
<keyword evidence="6 8" id="KW-0520">NAD</keyword>
<comment type="similarity">
    <text evidence="2 8">Belongs to the UDP-glucose/GDP-mannose dehydrogenase family.</text>
</comment>
<evidence type="ECO:0000256" key="11">
    <source>
        <dbReference type="PIRSR" id="PIRSR500134-3"/>
    </source>
</evidence>
<dbReference type="InterPro" id="IPR017476">
    <property type="entry name" value="UDP-Glc/GDP-Man"/>
</dbReference>
<dbReference type="InterPro" id="IPR014026">
    <property type="entry name" value="UDP-Glc/GDP-Man_DH_dimer"/>
</dbReference>
<evidence type="ECO:0000313" key="14">
    <source>
        <dbReference type="Proteomes" id="UP000192343"/>
    </source>
</evidence>